<accession>A0A6N2LUG4</accession>
<organism evidence="1">
    <name type="scientific">Salix viminalis</name>
    <name type="common">Common osier</name>
    <name type="synonym">Basket willow</name>
    <dbReference type="NCBI Taxonomy" id="40686"/>
    <lineage>
        <taxon>Eukaryota</taxon>
        <taxon>Viridiplantae</taxon>
        <taxon>Streptophyta</taxon>
        <taxon>Embryophyta</taxon>
        <taxon>Tracheophyta</taxon>
        <taxon>Spermatophyta</taxon>
        <taxon>Magnoliopsida</taxon>
        <taxon>eudicotyledons</taxon>
        <taxon>Gunneridae</taxon>
        <taxon>Pentapetalae</taxon>
        <taxon>rosids</taxon>
        <taxon>fabids</taxon>
        <taxon>Malpighiales</taxon>
        <taxon>Salicaceae</taxon>
        <taxon>Saliceae</taxon>
        <taxon>Salix</taxon>
    </lineage>
</organism>
<protein>
    <submittedName>
        <fullName evidence="1">Uncharacterized protein</fullName>
    </submittedName>
</protein>
<dbReference type="AlphaFoldDB" id="A0A6N2LUG4"/>
<proteinExistence type="predicted"/>
<sequence>MREVKPCKVASEFISCVVISQSRLFSCVEGAEPETGSVLGQTDLSDPLAPVPLPYSSVRASWWSNPIEPDGCWRPIGSLIENPFENRVAVDVEQQASGYKKGCCCWCRGDCVEKEEMRRRVVGDLRRRWDS</sequence>
<dbReference type="EMBL" id="CAADRP010001608">
    <property type="protein sequence ID" value="VFU44878.1"/>
    <property type="molecule type" value="Genomic_DNA"/>
</dbReference>
<name>A0A6N2LUG4_SALVM</name>
<gene>
    <name evidence="1" type="ORF">SVIM_LOCUS278164</name>
</gene>
<evidence type="ECO:0000313" key="1">
    <source>
        <dbReference type="EMBL" id="VFU44878.1"/>
    </source>
</evidence>
<reference evidence="1" key="1">
    <citation type="submission" date="2019-03" db="EMBL/GenBank/DDBJ databases">
        <authorList>
            <person name="Mank J."/>
            <person name="Almeida P."/>
        </authorList>
    </citation>
    <scope>NUCLEOTIDE SEQUENCE</scope>
    <source>
        <strain evidence="1">78183</strain>
    </source>
</reference>